<evidence type="ECO:0000259" key="3">
    <source>
        <dbReference type="Pfam" id="PF22939"/>
    </source>
</evidence>
<dbReference type="Pfam" id="PF24883">
    <property type="entry name" value="NPHP3_N"/>
    <property type="match status" value="1"/>
</dbReference>
<gene>
    <name evidence="6" type="ORF">FALBO_4514</name>
</gene>
<evidence type="ECO:0000256" key="2">
    <source>
        <dbReference type="SAM" id="MobiDB-lite"/>
    </source>
</evidence>
<dbReference type="InterPro" id="IPR054471">
    <property type="entry name" value="GPIID_WHD"/>
</dbReference>
<dbReference type="InterPro" id="IPR027417">
    <property type="entry name" value="P-loop_NTPase"/>
</dbReference>
<dbReference type="AlphaFoldDB" id="A0A8H4LJG6"/>
<dbReference type="Pfam" id="PF22939">
    <property type="entry name" value="WHD_GPIID"/>
    <property type="match status" value="1"/>
</dbReference>
<sequence length="1231" mass="138823">MSSQSLLVRPSSRGSARTNSTEAVIGLETAVAGFQAQLKDSERTRLKSLQTTPPNAQSIIEFTEQLDDATIDTFVSSNPETAGLIWGSIKLTFLILANFTSYFKSFVNVLDGFGSLCSRFAEYQRLFGTSVRLRDSICRFHTAVISCCQALVLSTRRSVFSKVSRAILGSFESEMRPYVDGIKAKAEEVQQDIAFVKAKSDHDEHSRQASGRQTVASCRSLALSMFSKHEEQHSVAQTLAKTEERIAEGRLEQLFKELSPYGRHNAAFHSTRSKRHHRTGEWILNAQEFKDWHEKDESTILHITGKRSSVGSGKSVLVSRVIEYLNSTRKPDQQVSFFFCRFDDADCLDHGAILRSLVHQLLYPFSFDDRDPTDTRLMDAIQVAQRNHFDANALTHLYTFAFSLLKTWILVLDGIDECPKDQRYMLLKFLSAVNGLTEGPGKFKIIFSCRETIDTDIQQWFSGPLQISTGAGQTRNDILIYAQDILEEKIESGELVLGDPRLILDILHAIESKEKGMFLWVFLTIEDICSRKTDEDIRKALLDIPMDLDITLNRALERITKEKHQDAAKAIFRWAMVVQVPLNLYQLREALSVEIGQRTWKPASRYNDIGRLTLWCQNLVHIEKEDNTVRFSHHSIKDFLSKPDSGSLATFYFSYPESDHHVGQICLTYLNLDNVNRSTPKEEQQHSVQLNISGFSATEVSSKMLQEALPGEMGITAKRLMNRVVALREKRQPSKSQTLARAELCIASSAATTTDVSPSFQEYAERHWHSHIQFLSEKSDTYELLVRMVNGDMLTNKMPWMDTEWRMSNRHFGVWNLGWDLGSRYAVAYAQSIGNHFLIQHAFKALATHQHRNPDIVIECMCFLDDSGHLDCPEHCISKLQGLLEHQNLMRVIQHHLIIGRGIAGGADSWPAISQPCNCSQSIRETGINADLCQVIATGYSPDRQPFLTAVMYRPSPTSPDSSLEKICEKLKVTEAALLRGTTVLGKTIFDLRAEGLQDPWIEIGPQSWQQWSPWKSLDQNKIVATAVRSGVGREEMQRMITKALGWAITPRLKLKEAEGLFRLIGRLGSDAMSEDSFLDIEHAVNIIMDQELTEEQAQRVVKVYISTINGWPSFGSTQIKLLGRSIQGGKWLFAQALSEHTPVLTAISSGDVRLDLIRSALSCGPCMARTKQRGISEGRRQPLGAGLAFCSLHWEKATTAFYDSMRNGMAPSADVFPSDVLFEHYLNYRP</sequence>
<dbReference type="EMBL" id="JAADYS010000593">
    <property type="protein sequence ID" value="KAF4468594.1"/>
    <property type="molecule type" value="Genomic_DNA"/>
</dbReference>
<dbReference type="Pfam" id="PF24809">
    <property type="entry name" value="DUF7708"/>
    <property type="match status" value="1"/>
</dbReference>
<evidence type="ECO:0000313" key="6">
    <source>
        <dbReference type="EMBL" id="KAF4468594.1"/>
    </source>
</evidence>
<dbReference type="PANTHER" id="PTHR10039">
    <property type="entry name" value="AMELOGENIN"/>
    <property type="match status" value="1"/>
</dbReference>
<keyword evidence="7" id="KW-1185">Reference proteome</keyword>
<feature type="region of interest" description="Disordered" evidence="2">
    <location>
        <begin position="1"/>
        <end position="20"/>
    </location>
</feature>
<proteinExistence type="predicted"/>
<feature type="domain" description="DUF7708" evidence="4">
    <location>
        <begin position="71"/>
        <end position="191"/>
    </location>
</feature>
<dbReference type="InterPro" id="IPR056125">
    <property type="entry name" value="DUF7708"/>
</dbReference>
<dbReference type="PANTHER" id="PTHR10039:SF10">
    <property type="entry name" value="NACHT DOMAIN-CONTAINING PROTEIN"/>
    <property type="match status" value="1"/>
</dbReference>
<dbReference type="OrthoDB" id="7464126at2759"/>
<dbReference type="SUPFAM" id="SSF52540">
    <property type="entry name" value="P-loop containing nucleoside triphosphate hydrolases"/>
    <property type="match status" value="1"/>
</dbReference>
<evidence type="ECO:0000259" key="5">
    <source>
        <dbReference type="Pfam" id="PF24883"/>
    </source>
</evidence>
<dbReference type="Gene3D" id="3.40.50.300">
    <property type="entry name" value="P-loop containing nucleotide triphosphate hydrolases"/>
    <property type="match status" value="1"/>
</dbReference>
<evidence type="ECO:0000259" key="4">
    <source>
        <dbReference type="Pfam" id="PF24809"/>
    </source>
</evidence>
<feature type="domain" description="Nephrocystin 3-like N-terminal" evidence="5">
    <location>
        <begin position="279"/>
        <end position="450"/>
    </location>
</feature>
<dbReference type="InterPro" id="IPR056884">
    <property type="entry name" value="NPHP3-like_N"/>
</dbReference>
<organism evidence="6 7">
    <name type="scientific">Fusarium albosuccineum</name>
    <dbReference type="NCBI Taxonomy" id="1237068"/>
    <lineage>
        <taxon>Eukaryota</taxon>
        <taxon>Fungi</taxon>
        <taxon>Dikarya</taxon>
        <taxon>Ascomycota</taxon>
        <taxon>Pezizomycotina</taxon>
        <taxon>Sordariomycetes</taxon>
        <taxon>Hypocreomycetidae</taxon>
        <taxon>Hypocreales</taxon>
        <taxon>Nectriaceae</taxon>
        <taxon>Fusarium</taxon>
        <taxon>Fusarium decemcellulare species complex</taxon>
    </lineage>
</organism>
<keyword evidence="1" id="KW-0677">Repeat</keyword>
<evidence type="ECO:0008006" key="8">
    <source>
        <dbReference type="Google" id="ProtNLM"/>
    </source>
</evidence>
<name>A0A8H4LJG6_9HYPO</name>
<feature type="domain" description="GPI inositol-deacylase winged helix" evidence="3">
    <location>
        <begin position="562"/>
        <end position="644"/>
    </location>
</feature>
<dbReference type="Proteomes" id="UP000554235">
    <property type="component" value="Unassembled WGS sequence"/>
</dbReference>
<protein>
    <recommendedName>
        <fullName evidence="8">NACHT domain-containing protein</fullName>
    </recommendedName>
</protein>
<comment type="caution">
    <text evidence="6">The sequence shown here is derived from an EMBL/GenBank/DDBJ whole genome shotgun (WGS) entry which is preliminary data.</text>
</comment>
<evidence type="ECO:0000313" key="7">
    <source>
        <dbReference type="Proteomes" id="UP000554235"/>
    </source>
</evidence>
<reference evidence="6 7" key="1">
    <citation type="submission" date="2020-01" db="EMBL/GenBank/DDBJ databases">
        <title>Identification and distribution of gene clusters putatively required for synthesis of sphingolipid metabolism inhibitors in phylogenetically diverse species of the filamentous fungus Fusarium.</title>
        <authorList>
            <person name="Kim H.-S."/>
            <person name="Busman M."/>
            <person name="Brown D.W."/>
            <person name="Divon H."/>
            <person name="Uhlig S."/>
            <person name="Proctor R.H."/>
        </authorList>
    </citation>
    <scope>NUCLEOTIDE SEQUENCE [LARGE SCALE GENOMIC DNA]</scope>
    <source>
        <strain evidence="6 7">NRRL 20459</strain>
    </source>
</reference>
<evidence type="ECO:0000256" key="1">
    <source>
        <dbReference type="ARBA" id="ARBA00022737"/>
    </source>
</evidence>
<accession>A0A8H4LJG6</accession>